<dbReference type="CDD" id="cd13680">
    <property type="entry name" value="PBP2_TRAP_SBP_like_4"/>
    <property type="match status" value="1"/>
</dbReference>
<dbReference type="RefSeq" id="WP_097280357.1">
    <property type="nucleotide sequence ID" value="NZ_OCNJ01000007.1"/>
</dbReference>
<dbReference type="NCBIfam" id="NF037995">
    <property type="entry name" value="TRAP_S1"/>
    <property type="match status" value="1"/>
</dbReference>
<feature type="chain" id="PRO_5012718870" evidence="2">
    <location>
        <begin position="25"/>
        <end position="331"/>
    </location>
</feature>
<evidence type="ECO:0000256" key="2">
    <source>
        <dbReference type="SAM" id="SignalP"/>
    </source>
</evidence>
<keyword evidence="4" id="KW-1185">Reference proteome</keyword>
<sequence length="331" mass="35795">MRKMLTAAAMAVGIAALSISPALAERTLRLSLQVSSSHPIGQNIDYFKKMVEEESGGDIKIEVYDSAQLYKGSEIPQAVASGAIDIGLVLIDEFAGTVPVTGIFGVAFMFPNYDVLARAAAPGSEVRTIIDEEIRKTGARVLWWQDYGPVQLLSNGEAIRLPSDLKDKKIRVLGKPSGDFIKAVGGVPVKIGGSEQFLAYQRGTVDVGMTGTTAIETRKLHEVMDHVTITNHAQTEFLMVINDKLWDSLTDEERAILGKAAQAAEDKLRSETEANNIASEKVIAEKGMTVVHLTPEELAEWQRAAAPAVEAFIASSGDEGRKLVDAIRVLY</sequence>
<gene>
    <name evidence="3" type="ORF">SAMN05421508_107265</name>
</gene>
<proteinExistence type="predicted"/>
<dbReference type="Proteomes" id="UP000219621">
    <property type="component" value="Unassembled WGS sequence"/>
</dbReference>
<dbReference type="PANTHER" id="PTHR33376">
    <property type="match status" value="1"/>
</dbReference>
<reference evidence="3 4" key="1">
    <citation type="submission" date="2017-09" db="EMBL/GenBank/DDBJ databases">
        <authorList>
            <person name="Ehlers B."/>
            <person name="Leendertz F.H."/>
        </authorList>
    </citation>
    <scope>NUCLEOTIDE SEQUENCE [LARGE SCALE GENOMIC DNA]</scope>
    <source>
        <strain evidence="3 4">USBA 140</strain>
    </source>
</reference>
<keyword evidence="1 2" id="KW-0732">Signal</keyword>
<dbReference type="InterPro" id="IPR038404">
    <property type="entry name" value="TRAP_DctP_sf"/>
</dbReference>
<dbReference type="PANTHER" id="PTHR33376:SF4">
    <property type="entry name" value="SIALIC ACID-BINDING PERIPLASMIC PROTEIN SIAP"/>
    <property type="match status" value="1"/>
</dbReference>
<evidence type="ECO:0000313" key="3">
    <source>
        <dbReference type="EMBL" id="SOD98245.1"/>
    </source>
</evidence>
<dbReference type="AlphaFoldDB" id="A0A286GRQ0"/>
<dbReference type="InterPro" id="IPR018389">
    <property type="entry name" value="DctP_fam"/>
</dbReference>
<evidence type="ECO:0000256" key="1">
    <source>
        <dbReference type="ARBA" id="ARBA00022729"/>
    </source>
</evidence>
<protein>
    <submittedName>
        <fullName evidence="3">C4-dicarboxylate-binding protein DctP</fullName>
    </submittedName>
</protein>
<dbReference type="Pfam" id="PF03480">
    <property type="entry name" value="DctP"/>
    <property type="match status" value="1"/>
</dbReference>
<accession>A0A286GRQ0</accession>
<evidence type="ECO:0000313" key="4">
    <source>
        <dbReference type="Proteomes" id="UP000219621"/>
    </source>
</evidence>
<dbReference type="OrthoDB" id="8673861at2"/>
<organism evidence="3 4">
    <name type="scientific">Caenispirillum bisanense</name>
    <dbReference type="NCBI Taxonomy" id="414052"/>
    <lineage>
        <taxon>Bacteria</taxon>
        <taxon>Pseudomonadati</taxon>
        <taxon>Pseudomonadota</taxon>
        <taxon>Alphaproteobacteria</taxon>
        <taxon>Rhodospirillales</taxon>
        <taxon>Novispirillaceae</taxon>
        <taxon>Caenispirillum</taxon>
    </lineage>
</organism>
<dbReference type="Gene3D" id="3.40.190.170">
    <property type="entry name" value="Bacterial extracellular solute-binding protein, family 7"/>
    <property type="match status" value="1"/>
</dbReference>
<dbReference type="GO" id="GO:0055085">
    <property type="term" value="P:transmembrane transport"/>
    <property type="evidence" value="ECO:0007669"/>
    <property type="project" value="InterPro"/>
</dbReference>
<dbReference type="EMBL" id="OCNJ01000007">
    <property type="protein sequence ID" value="SOD98245.1"/>
    <property type="molecule type" value="Genomic_DNA"/>
</dbReference>
<name>A0A286GRQ0_9PROT</name>
<feature type="signal peptide" evidence="2">
    <location>
        <begin position="1"/>
        <end position="24"/>
    </location>
</feature>